<comment type="similarity">
    <text evidence="6">Belongs to the peptidase M3 family.</text>
</comment>
<dbReference type="AlphaFoldDB" id="A0A9P0C3S1"/>
<keyword evidence="4 6" id="KW-0862">Zinc</keyword>
<accession>A0A9P0C3S1</accession>
<dbReference type="GO" id="GO:0046872">
    <property type="term" value="F:metal ion binding"/>
    <property type="evidence" value="ECO:0007669"/>
    <property type="project" value="UniProtKB-UniRule"/>
</dbReference>
<dbReference type="Pfam" id="PF01432">
    <property type="entry name" value="Peptidase_M3"/>
    <property type="match status" value="1"/>
</dbReference>
<dbReference type="Gene3D" id="1.10.1370.40">
    <property type="match status" value="1"/>
</dbReference>
<dbReference type="GO" id="GO:0004222">
    <property type="term" value="F:metalloendopeptidase activity"/>
    <property type="evidence" value="ECO:0007669"/>
    <property type="project" value="InterPro"/>
</dbReference>
<sequence length="589" mass="66346">MLCRIFRLQFNMKMLKPLWILKHVKRRRPGRNVTTWSPLATAFNTRPTSRPIFDSLRERTGLFNKPELTSFEGFYTLKEQAIAATDRLIEEATNEPKRPMVEIFDELSDTLCKVADLAEFVRIAHPQSHFAAAAEDACISVSGVVEKLNTHKGLYEALRDSVKRGTSGDQHLAELFLFDFEQSGIQLEEGPRKRVVALNDLILQTGQRFMAGAAKPRKVPRNAVPANIRQFFSSEGDNIVVSGVYAECGEAAAREAAYRLYLAPDAQQERLLCTTLAARQEMAAICGFPSYADRAIKASTMETASNVRQFLDILSDNLHDRAKMDFDAMLKMKQVETPYQDQLMCWDTPYFTHKAKTQLLNVANSDFSPYFSLGGCMEGLNMLCQELYGISLNSEEMLPGESWSPDVYKLAVVQENEGLLGYIYCDLYERPGKPHQDCHFTIQGGKLLPDGTYQNPVVVVMLSLSGGHRSGPALLSAGAVDNLFHEVGHALHSMLGRARYQHVAGTRCPTDLAELPSVLMEYFASCPQVVSRFARHFQTREPMPEKMLHRLCASKYLFGASEMQLQVCLFENHVDYLKMDLKNYVNIYV</sequence>
<evidence type="ECO:0000256" key="1">
    <source>
        <dbReference type="ARBA" id="ARBA00022670"/>
    </source>
</evidence>
<proteinExistence type="inferred from homology"/>
<dbReference type="PANTHER" id="PTHR11804">
    <property type="entry name" value="PROTEASE M3 THIMET OLIGOPEPTIDASE-RELATED"/>
    <property type="match status" value="1"/>
</dbReference>
<gene>
    <name evidence="8" type="ORF">DIATSA_LOCUS13540</name>
</gene>
<evidence type="ECO:0000256" key="4">
    <source>
        <dbReference type="ARBA" id="ARBA00022833"/>
    </source>
</evidence>
<dbReference type="Proteomes" id="UP001153714">
    <property type="component" value="Chromosome 9"/>
</dbReference>
<dbReference type="GO" id="GO:0006518">
    <property type="term" value="P:peptide metabolic process"/>
    <property type="evidence" value="ECO:0007669"/>
    <property type="project" value="TreeGrafter"/>
</dbReference>
<keyword evidence="1 6" id="KW-0645">Protease</keyword>
<dbReference type="CDD" id="cd06457">
    <property type="entry name" value="M3A_MIP"/>
    <property type="match status" value="1"/>
</dbReference>
<dbReference type="EMBL" id="OU893340">
    <property type="protein sequence ID" value="CAH0766125.1"/>
    <property type="molecule type" value="Genomic_DNA"/>
</dbReference>
<dbReference type="FunFam" id="3.40.390.10:FF:000013">
    <property type="entry name" value="Mitochondrial intermediate peptidase"/>
    <property type="match status" value="1"/>
</dbReference>
<dbReference type="SUPFAM" id="SSF55486">
    <property type="entry name" value="Metalloproteases ('zincins'), catalytic domain"/>
    <property type="match status" value="1"/>
</dbReference>
<dbReference type="InterPro" id="IPR001567">
    <property type="entry name" value="Pept_M3A_M3B_dom"/>
</dbReference>
<evidence type="ECO:0000313" key="9">
    <source>
        <dbReference type="Proteomes" id="UP001153714"/>
    </source>
</evidence>
<reference evidence="8" key="1">
    <citation type="submission" date="2021-12" db="EMBL/GenBank/DDBJ databases">
        <authorList>
            <person name="King R."/>
        </authorList>
    </citation>
    <scope>NUCLEOTIDE SEQUENCE</scope>
</reference>
<dbReference type="OrthoDB" id="17530at2759"/>
<keyword evidence="2 6" id="KW-0479">Metal-binding</keyword>
<keyword evidence="9" id="KW-1185">Reference proteome</keyword>
<dbReference type="GO" id="GO:0006627">
    <property type="term" value="P:protein processing involved in protein targeting to mitochondrion"/>
    <property type="evidence" value="ECO:0007669"/>
    <property type="project" value="TreeGrafter"/>
</dbReference>
<evidence type="ECO:0000313" key="8">
    <source>
        <dbReference type="EMBL" id="CAH0766125.1"/>
    </source>
</evidence>
<feature type="domain" description="Peptidase M3A/M3B catalytic" evidence="7">
    <location>
        <begin position="245"/>
        <end position="569"/>
    </location>
</feature>
<dbReference type="GO" id="GO:0005739">
    <property type="term" value="C:mitochondrion"/>
    <property type="evidence" value="ECO:0007669"/>
    <property type="project" value="TreeGrafter"/>
</dbReference>
<evidence type="ECO:0000259" key="7">
    <source>
        <dbReference type="Pfam" id="PF01432"/>
    </source>
</evidence>
<name>A0A9P0C3S1_9NEOP</name>
<evidence type="ECO:0000256" key="5">
    <source>
        <dbReference type="ARBA" id="ARBA00023049"/>
    </source>
</evidence>
<comment type="cofactor">
    <cofactor evidence="6">
        <name>Zn(2+)</name>
        <dbReference type="ChEBI" id="CHEBI:29105"/>
    </cofactor>
    <text evidence="6">Binds 1 zinc ion.</text>
</comment>
<evidence type="ECO:0000256" key="2">
    <source>
        <dbReference type="ARBA" id="ARBA00022723"/>
    </source>
</evidence>
<evidence type="ECO:0000256" key="6">
    <source>
        <dbReference type="RuleBase" id="RU003435"/>
    </source>
</evidence>
<dbReference type="PANTHER" id="PTHR11804:SF79">
    <property type="entry name" value="MITOCHONDRIAL INTERMEDIATE PEPTIDASE"/>
    <property type="match status" value="1"/>
</dbReference>
<evidence type="ECO:0000256" key="3">
    <source>
        <dbReference type="ARBA" id="ARBA00022801"/>
    </source>
</evidence>
<reference evidence="8" key="2">
    <citation type="submission" date="2022-10" db="EMBL/GenBank/DDBJ databases">
        <authorList>
            <consortium name="ENA_rothamsted_submissions"/>
            <consortium name="culmorum"/>
            <person name="King R."/>
        </authorList>
    </citation>
    <scope>NUCLEOTIDE SEQUENCE</scope>
</reference>
<keyword evidence="3 6" id="KW-0378">Hydrolase</keyword>
<dbReference type="InterPro" id="IPR033851">
    <property type="entry name" value="M3A_MIP"/>
</dbReference>
<dbReference type="InterPro" id="IPR045090">
    <property type="entry name" value="Pept_M3A_M3B"/>
</dbReference>
<keyword evidence="5 6" id="KW-0482">Metalloprotease</keyword>
<organism evidence="8 9">
    <name type="scientific">Diatraea saccharalis</name>
    <name type="common">sugarcane borer</name>
    <dbReference type="NCBI Taxonomy" id="40085"/>
    <lineage>
        <taxon>Eukaryota</taxon>
        <taxon>Metazoa</taxon>
        <taxon>Ecdysozoa</taxon>
        <taxon>Arthropoda</taxon>
        <taxon>Hexapoda</taxon>
        <taxon>Insecta</taxon>
        <taxon>Pterygota</taxon>
        <taxon>Neoptera</taxon>
        <taxon>Endopterygota</taxon>
        <taxon>Lepidoptera</taxon>
        <taxon>Glossata</taxon>
        <taxon>Ditrysia</taxon>
        <taxon>Pyraloidea</taxon>
        <taxon>Crambidae</taxon>
        <taxon>Crambinae</taxon>
        <taxon>Diatraea</taxon>
    </lineage>
</organism>
<protein>
    <recommendedName>
        <fullName evidence="7">Peptidase M3A/M3B catalytic domain-containing protein</fullName>
    </recommendedName>
</protein>